<keyword evidence="1" id="KW-0653">Protein transport</keyword>
<organism evidence="3 4">
    <name type="scientific">Zostera marina</name>
    <name type="common">Eelgrass</name>
    <dbReference type="NCBI Taxonomy" id="29655"/>
    <lineage>
        <taxon>Eukaryota</taxon>
        <taxon>Viridiplantae</taxon>
        <taxon>Streptophyta</taxon>
        <taxon>Embryophyta</taxon>
        <taxon>Tracheophyta</taxon>
        <taxon>Spermatophyta</taxon>
        <taxon>Magnoliopsida</taxon>
        <taxon>Liliopsida</taxon>
        <taxon>Zosteraceae</taxon>
        <taxon>Zostera</taxon>
    </lineage>
</organism>
<comment type="similarity">
    <text evidence="1">Belongs to the TIM50 family.</text>
</comment>
<comment type="function">
    <text evidence="1">Essential component of the TIM23 complex, a complex that mediates the translocation of transit peptide-containing proteins across the mitochondrial inner membrane.</text>
</comment>
<dbReference type="STRING" id="29655.A0A0K9NPA7"/>
<dbReference type="InterPro" id="IPR004274">
    <property type="entry name" value="FCP1_dom"/>
</dbReference>
<comment type="subunit">
    <text evidence="1">Component of the TIM23 complex.</text>
</comment>
<reference evidence="4" key="1">
    <citation type="journal article" date="2016" name="Nature">
        <title>The genome of the seagrass Zostera marina reveals angiosperm adaptation to the sea.</title>
        <authorList>
            <person name="Olsen J.L."/>
            <person name="Rouze P."/>
            <person name="Verhelst B."/>
            <person name="Lin Y.-C."/>
            <person name="Bayer T."/>
            <person name="Collen J."/>
            <person name="Dattolo E."/>
            <person name="De Paoli E."/>
            <person name="Dittami S."/>
            <person name="Maumus F."/>
            <person name="Michel G."/>
            <person name="Kersting A."/>
            <person name="Lauritano C."/>
            <person name="Lohaus R."/>
            <person name="Toepel M."/>
            <person name="Tonon T."/>
            <person name="Vanneste K."/>
            <person name="Amirebrahimi M."/>
            <person name="Brakel J."/>
            <person name="Bostroem C."/>
            <person name="Chovatia M."/>
            <person name="Grimwood J."/>
            <person name="Jenkins J.W."/>
            <person name="Jueterbock A."/>
            <person name="Mraz A."/>
            <person name="Stam W.T."/>
            <person name="Tice H."/>
            <person name="Bornberg-Bauer E."/>
            <person name="Green P.J."/>
            <person name="Pearson G.A."/>
            <person name="Procaccini G."/>
            <person name="Duarte C.M."/>
            <person name="Schmutz J."/>
            <person name="Reusch T.B.H."/>
            <person name="Van de Peer Y."/>
        </authorList>
    </citation>
    <scope>NUCLEOTIDE SEQUENCE [LARGE SCALE GENOMIC DNA]</scope>
    <source>
        <strain evidence="4">cv. Finnish</strain>
    </source>
</reference>
<proteinExistence type="inferred from homology"/>
<protein>
    <recommendedName>
        <fullName evidence="1">Mitochondrial import inner membrane translocase subunit TIM50</fullName>
    </recommendedName>
</protein>
<dbReference type="PROSITE" id="PS50969">
    <property type="entry name" value="FCP1"/>
    <property type="match status" value="1"/>
</dbReference>
<dbReference type="SMART" id="SM00577">
    <property type="entry name" value="CPDc"/>
    <property type="match status" value="1"/>
</dbReference>
<dbReference type="Gene3D" id="3.40.50.1000">
    <property type="entry name" value="HAD superfamily/HAD-like"/>
    <property type="match status" value="1"/>
</dbReference>
<sequence>MSEKKKPAKIQTPFAEIQTNMATLGPMKGEGEEELVSSEQEQALFLLSNFTLSPERSLERPKNKLLVLDINGLLADIVSIPLYSSKTPHIRIKGRSLFKRPFCDDFLNFCFGAFHVGVWSSRLKCNLDPAVDYLFGDMKKKLVFCWDQSKCTSTGFRTPENHRKPLLLKELKKIWEVFDGKWSSSNTLLIDDSPYKSLSNPPHTAIFPDPYLHEEEKEEDSSLGPGGDIRVYLQGLTDMGRDDNDEGDDDIRSYVKDNAIGQPEITELDSNWDFYQLVLKAIN</sequence>
<keyword evidence="1" id="KW-0811">Translocation</keyword>
<dbReference type="Pfam" id="PF03031">
    <property type="entry name" value="NIF"/>
    <property type="match status" value="1"/>
</dbReference>
<keyword evidence="1" id="KW-0496">Mitochondrion</keyword>
<dbReference type="PANTHER" id="PTHR12210">
    <property type="entry name" value="DULLARD PROTEIN PHOSPHATASE"/>
    <property type="match status" value="1"/>
</dbReference>
<keyword evidence="4" id="KW-1185">Reference proteome</keyword>
<keyword evidence="1" id="KW-0813">Transport</keyword>
<comment type="subcellular location">
    <subcellularLocation>
        <location evidence="1">Mitochondrion inner membrane</location>
        <topology evidence="1">Single-pass membrane protein</topology>
    </subcellularLocation>
</comment>
<dbReference type="EMBL" id="LFYR01001997">
    <property type="protein sequence ID" value="KMZ57917.1"/>
    <property type="molecule type" value="Genomic_DNA"/>
</dbReference>
<dbReference type="InterPro" id="IPR036412">
    <property type="entry name" value="HAD-like_sf"/>
</dbReference>
<gene>
    <name evidence="3" type="ORF">ZOSMA_80G00070</name>
</gene>
<dbReference type="InterPro" id="IPR050365">
    <property type="entry name" value="TIM50"/>
</dbReference>
<accession>A0A0K9NPA7</accession>
<evidence type="ECO:0000313" key="3">
    <source>
        <dbReference type="EMBL" id="KMZ57917.1"/>
    </source>
</evidence>
<comment type="caution">
    <text evidence="3">The sequence shown here is derived from an EMBL/GenBank/DDBJ whole genome shotgun (WGS) entry which is preliminary data.</text>
</comment>
<name>A0A0K9NPA7_ZOSMR</name>
<dbReference type="OrthoDB" id="1711508at2759"/>
<dbReference type="GO" id="GO:0030150">
    <property type="term" value="P:protein import into mitochondrial matrix"/>
    <property type="evidence" value="ECO:0000318"/>
    <property type="project" value="GO_Central"/>
</dbReference>
<dbReference type="Proteomes" id="UP000036987">
    <property type="component" value="Unassembled WGS sequence"/>
</dbReference>
<dbReference type="SUPFAM" id="SSF56784">
    <property type="entry name" value="HAD-like"/>
    <property type="match status" value="1"/>
</dbReference>
<evidence type="ECO:0000313" key="4">
    <source>
        <dbReference type="Proteomes" id="UP000036987"/>
    </source>
</evidence>
<evidence type="ECO:0000259" key="2">
    <source>
        <dbReference type="PROSITE" id="PS50969"/>
    </source>
</evidence>
<keyword evidence="1" id="KW-0809">Transit peptide</keyword>
<keyword evidence="3" id="KW-0378">Hydrolase</keyword>
<dbReference type="OMA" id="KFEVAIW"/>
<evidence type="ECO:0000256" key="1">
    <source>
        <dbReference type="RuleBase" id="RU365079"/>
    </source>
</evidence>
<dbReference type="InterPro" id="IPR023214">
    <property type="entry name" value="HAD_sf"/>
</dbReference>
<dbReference type="GO" id="GO:0016787">
    <property type="term" value="F:hydrolase activity"/>
    <property type="evidence" value="ECO:0007669"/>
    <property type="project" value="UniProtKB-KW"/>
</dbReference>
<feature type="domain" description="FCP1 homology" evidence="2">
    <location>
        <begin position="59"/>
        <end position="236"/>
    </location>
</feature>
<dbReference type="AlphaFoldDB" id="A0A0K9NPA7"/>
<dbReference type="GO" id="GO:0005744">
    <property type="term" value="C:TIM23 mitochondrial import inner membrane translocase complex"/>
    <property type="evidence" value="ECO:0000318"/>
    <property type="project" value="GO_Central"/>
</dbReference>